<dbReference type="Gene3D" id="2.60.120.430">
    <property type="entry name" value="Galactose-binding lectin"/>
    <property type="match status" value="1"/>
</dbReference>
<dbReference type="SUPFAM" id="SSF49313">
    <property type="entry name" value="Cadherin-like"/>
    <property type="match status" value="1"/>
</dbReference>
<dbReference type="Gene3D" id="2.120.10.30">
    <property type="entry name" value="TolB, C-terminal domain"/>
    <property type="match status" value="1"/>
</dbReference>
<evidence type="ECO:0000313" key="4">
    <source>
        <dbReference type="EMBL" id="SDL32502.1"/>
    </source>
</evidence>
<organism evidence="4 5">
    <name type="scientific">Catalinimonas alkaloidigena</name>
    <dbReference type="NCBI Taxonomy" id="1075417"/>
    <lineage>
        <taxon>Bacteria</taxon>
        <taxon>Pseudomonadati</taxon>
        <taxon>Bacteroidota</taxon>
        <taxon>Cytophagia</taxon>
        <taxon>Cytophagales</taxon>
        <taxon>Catalimonadaceae</taxon>
        <taxon>Catalinimonas</taxon>
    </lineage>
</organism>
<protein>
    <submittedName>
        <fullName evidence="4">Putative Ig domain-containing protein</fullName>
    </submittedName>
</protein>
<dbReference type="InterPro" id="IPR026444">
    <property type="entry name" value="Secre_tail"/>
</dbReference>
<dbReference type="Proteomes" id="UP000198510">
    <property type="component" value="Unassembled WGS sequence"/>
</dbReference>
<dbReference type="Pfam" id="PF13205">
    <property type="entry name" value="Big_5"/>
    <property type="match status" value="1"/>
</dbReference>
<sequence length="2223" mass="234957">MYLVWGGSVAFAQSHALVLESTPNTLQLGKNGSGSLNNYLSTADYTDPVSTTLTAVDAKSGAAPSWLKVNQKLLTGIPYTSGSELVFEFDAAGLKYGTYQATVTASAAGYESTSVELSLVVSDNAPATAAATNAYQINFSDQATATPNGWLKDYGQAYGDRGNGLTYGWLTLNGQTGLNLTTNARNRNKSGVDVWKNTLIHMQYGDIDNGTGTSGNKTEGIWEMALPNGTYAVSVMVGDPNAEVSNNPRHTINVENVTAINRYIPTGGDGSATLHKSASVTVSVNDGRLTLTAVGGFNTKINSVTITPTTSGGSGTPRVVGVTPANGATNQPLNSSISANELELPNATADGLYGVDNTTITQSTVRLYKGTTLVPANVNGTGGGDAIILTPASSLEPNTQYRFEINGVRDLTGVEFEPFSSTFTTGSGSNTGNGGTLDGVSFIKYGTVASGSMYTTLTIGPDTKLYGITIFGDIHRWTINSDGTLSNKEAVSSWKANYANSRTAVGLTFDPKSTASNLIAWVSHCSAGFNNAPEWDGKISRLSGPNLETEQLVVTNLPRSRKDHLTNSIAFKPGENNVLYFMQGSTSAGGAPDNAWGNRSECLLSAAMLRLDLNKLPQSSWPLDAKTTTNPSVINNAPSNSILMSDGTYNPYATNSPLTIYGSGIRNAYDLIWHTNGQCYIPANGTAGGSNTPASVNGTRRPNGTTYNFGEIPATTNNVVQRDWLFRVDPAQSVGYYGHPNPLRGEYVMNRGSIDVPAYPFGTAPDPNYRGAAYDFGFNVSPNGVIEYKSNAEGGKLKGAILVVRYSGGDDIVAMLPNGTSGNIGSSRIGIPGFNGFSDPLDLVEDTRNGNIYVSEYGSSKITLLKPNSASTPAPIISVSPETLVFQDYTSGGASSPQTVFITNEGNANLSNISITKSGTNAGGFTVNQSSLKSTLAPGETSSFTVTFNAALTGQGPKYAQLTIATSTGSVAPKQVSLKAVGLPANGEPSLQWIADTYFGDNFINIGDDNEASEPIHSSTPGAPLLGQEVSAQRFVRAEDAPVTLELISVYGPGAVNPTVAFGWYPSGNAGALNPLFTVSNTYAESINPIADGALEFDPGISEFGFYSRWPYFDNRLVFSEDALNTFSGAIPHHVRVYQVPGQANTYLIATEENPTGFDYNDVVVIARNVMPTSNTGGGKTLSFSPGNLTFNTYNGASTPQSATLTASSSINASNVTLTSNQSWVVLPQKSVGSPMSFDVNTAGLAQGSYTATVTASAPDFTSATLQIVANVNSGSATGPFIRVENMTKIPFTSVGFPADDYYSFNHNLSTSKDNSSKAWHQKNVMRIHNEGTSVLNVTGLTISGKEFVLENTPSTFSVQPGAYQDVTLKFVGNTNYGKHLFKSTLQIASNAGNGSVSVTLHGSQQANVQGGSEASAQDILKAFGFTTDMGQLGSDYPTDQDVNNGVYGDLVLSTKFKRADPNKPVNAFQILQLRDAGRGRFFLQAELGKLEGVGGVIYDSDSAYCQSILPRAQNDNTRIAGAASSTVSGTFYINIEGYHTYGRWDPNDKRMLGTRVYKVRDRNGNVIPNHYIVARDLIRSWGCGSTDPRVNSSNSGNCDFQDDIHYVINLRPANDPSAGSIPNKTVAAGSQLNYPVASYFNLGYPGNKLTYSAKLSNGSALPGWLNLNPQTGVFSGTAGGASPLNIVVTATDVNGIAVTSSYTLTITGGSGNQYPTANAGADKTVTDSDGNGSEVVALNGASSSDPDGSITSYKWTENGTQIATGATPNVTLAVGTHTITLTVTDNQGATATDDVIIQVISNGTNPPPASTDLWLEAECATLGSNWSTVSSSSASNSAIVTVKSGYGSAPSGLANDRVRFSFDVSSAGTYRIFGRIRAMSSNRNSFWIRVNGGNWILWEMPVNSDYTWYEKDGGAVQLAAGYNTIDVEYREPNTNLDKLYLTKGTSAPTGLGNTASNCGTTKPTPPTPPAASTYWLEAECATLGSNWSTVSSSSASNNAIVTVKSGYGTAPSGQAADRVRFNFSVSSAGTYHVFGRIRAMSSNRNSFWIRVNGGNWVLWEMEPDGGYVWYEKDGGTVQLNAGANTIDVEYREPNTNLDKLCVTSSAVMPTGLGEAASNCNSALVRSAAPSSASVDWSTVNVSVYPNPSFGSYNVAFEGPQPETGSIKVISLTGVTLREIKVEKAQWKFELQEQAAGMYILQIEFGDRSEETNTVRMQRIQKL</sequence>
<dbReference type="SUPFAM" id="SSF49299">
    <property type="entry name" value="PKD domain"/>
    <property type="match status" value="1"/>
</dbReference>
<gene>
    <name evidence="4" type="ORF">SAMN05421823_105203</name>
</gene>
<dbReference type="CDD" id="cd02795">
    <property type="entry name" value="CBM6-CBM35-CBM36_like"/>
    <property type="match status" value="2"/>
</dbReference>
<dbReference type="EMBL" id="FNFO01000005">
    <property type="protein sequence ID" value="SDL32502.1"/>
    <property type="molecule type" value="Genomic_DNA"/>
</dbReference>
<dbReference type="STRING" id="1075417.SAMN05421823_105203"/>
<dbReference type="Pfam" id="PF22352">
    <property type="entry name" value="K319L-like_PKD"/>
    <property type="match status" value="1"/>
</dbReference>
<keyword evidence="5" id="KW-1185">Reference proteome</keyword>
<dbReference type="SUPFAM" id="SSF49785">
    <property type="entry name" value="Galactose-binding domain-like"/>
    <property type="match status" value="3"/>
</dbReference>
<dbReference type="InterPro" id="IPR035986">
    <property type="entry name" value="PKD_dom_sf"/>
</dbReference>
<feature type="domain" description="Dystroglycan-type cadherin-like" evidence="3">
    <location>
        <begin position="1617"/>
        <end position="1714"/>
    </location>
</feature>
<dbReference type="NCBIfam" id="TIGR04183">
    <property type="entry name" value="Por_Secre_tail"/>
    <property type="match status" value="1"/>
</dbReference>
<evidence type="ECO:0000256" key="1">
    <source>
        <dbReference type="ARBA" id="ARBA00022729"/>
    </source>
</evidence>
<dbReference type="GO" id="GO:0005509">
    <property type="term" value="F:calcium ion binding"/>
    <property type="evidence" value="ECO:0007669"/>
    <property type="project" value="InterPro"/>
</dbReference>
<dbReference type="NCBIfam" id="NF012200">
    <property type="entry name" value="choice_anch_D"/>
    <property type="match status" value="1"/>
</dbReference>
<dbReference type="CDD" id="cd00146">
    <property type="entry name" value="PKD"/>
    <property type="match status" value="1"/>
</dbReference>
<evidence type="ECO:0000259" key="3">
    <source>
        <dbReference type="SMART" id="SM00736"/>
    </source>
</evidence>
<dbReference type="InterPro" id="IPR032812">
    <property type="entry name" value="SbsA_Ig"/>
</dbReference>
<dbReference type="GO" id="GO:0016020">
    <property type="term" value="C:membrane"/>
    <property type="evidence" value="ECO:0007669"/>
    <property type="project" value="InterPro"/>
</dbReference>
<accession>A0A1G9J5E4</accession>
<dbReference type="Gene3D" id="2.60.120.260">
    <property type="entry name" value="Galactose-binding domain-like"/>
    <property type="match status" value="2"/>
</dbReference>
<reference evidence="4 5" key="1">
    <citation type="submission" date="2016-10" db="EMBL/GenBank/DDBJ databases">
        <authorList>
            <person name="de Groot N.N."/>
        </authorList>
    </citation>
    <scope>NUCLEOTIDE SEQUENCE [LARGE SCALE GENOMIC DNA]</scope>
    <source>
        <strain evidence="4 5">DSM 25186</strain>
    </source>
</reference>
<name>A0A1G9J5E4_9BACT</name>
<proteinExistence type="predicted"/>
<dbReference type="InterPro" id="IPR022409">
    <property type="entry name" value="PKD/Chitinase_dom"/>
</dbReference>
<evidence type="ECO:0000313" key="5">
    <source>
        <dbReference type="Proteomes" id="UP000198510"/>
    </source>
</evidence>
<dbReference type="InterPro" id="IPR011042">
    <property type="entry name" value="6-blade_b-propeller_TolB-like"/>
</dbReference>
<keyword evidence="1" id="KW-0732">Signal</keyword>
<feature type="domain" description="PKD/Chitinase" evidence="2">
    <location>
        <begin position="1723"/>
        <end position="1803"/>
    </location>
</feature>
<evidence type="ECO:0000259" key="2">
    <source>
        <dbReference type="SMART" id="SM00089"/>
    </source>
</evidence>
<dbReference type="InterPro" id="IPR008979">
    <property type="entry name" value="Galactose-bd-like_sf"/>
</dbReference>
<dbReference type="Gene3D" id="2.60.40.10">
    <property type="entry name" value="Immunoglobulins"/>
    <property type="match status" value="4"/>
</dbReference>
<dbReference type="Gene3D" id="2.60.40.1220">
    <property type="match status" value="1"/>
</dbReference>
<dbReference type="InterPro" id="IPR014755">
    <property type="entry name" value="Cu-Rt/internalin_Ig-like"/>
</dbReference>
<dbReference type="SMART" id="SM00089">
    <property type="entry name" value="PKD"/>
    <property type="match status" value="1"/>
</dbReference>
<dbReference type="RefSeq" id="WP_176956057.1">
    <property type="nucleotide sequence ID" value="NZ_FNFO01000005.1"/>
</dbReference>
<dbReference type="InterPro" id="IPR013783">
    <property type="entry name" value="Ig-like_fold"/>
</dbReference>
<dbReference type="InterPro" id="IPR015919">
    <property type="entry name" value="Cadherin-like_sf"/>
</dbReference>
<dbReference type="InterPro" id="IPR006644">
    <property type="entry name" value="Cadg"/>
</dbReference>
<dbReference type="Pfam" id="PF05345">
    <property type="entry name" value="He_PIG"/>
    <property type="match status" value="1"/>
</dbReference>
<dbReference type="SMART" id="SM00736">
    <property type="entry name" value="CADG"/>
    <property type="match status" value="1"/>
</dbReference>